<keyword evidence="1" id="KW-0560">Oxidoreductase</keyword>
<reference evidence="4 5" key="1">
    <citation type="submission" date="2022-08" db="EMBL/GenBank/DDBJ databases">
        <title>Aerococcaceae sp. nov isolated from spoiled eye mask.</title>
        <authorList>
            <person name="Zhou G."/>
            <person name="Xie X.-B."/>
            <person name="Shi Q.-S."/>
            <person name="Wang Y.-S."/>
            <person name="Wen X."/>
            <person name="Peng H."/>
            <person name="Yang X.-J."/>
            <person name="Tao H.-B."/>
            <person name="Huang X.-M."/>
        </authorList>
    </citation>
    <scope>NUCLEOTIDE SEQUENCE [LARGE SCALE GENOMIC DNA]</scope>
    <source>
        <strain evidence="5">DM20194951</strain>
    </source>
</reference>
<dbReference type="SUPFAM" id="SSF51679">
    <property type="entry name" value="Bacterial luciferase-like"/>
    <property type="match status" value="1"/>
</dbReference>
<dbReference type="PANTHER" id="PTHR30137:SF8">
    <property type="entry name" value="BLR5498 PROTEIN"/>
    <property type="match status" value="1"/>
</dbReference>
<protein>
    <submittedName>
        <fullName evidence="4">LLM class flavin-dependent oxidoreductase</fullName>
    </submittedName>
</protein>
<dbReference type="Pfam" id="PF00296">
    <property type="entry name" value="Bac_luciferase"/>
    <property type="match status" value="1"/>
</dbReference>
<evidence type="ECO:0000259" key="3">
    <source>
        <dbReference type="Pfam" id="PF00296"/>
    </source>
</evidence>
<dbReference type="PANTHER" id="PTHR30137">
    <property type="entry name" value="LUCIFERASE-LIKE MONOOXYGENASE"/>
    <property type="match status" value="1"/>
</dbReference>
<feature type="domain" description="Luciferase-like" evidence="3">
    <location>
        <begin position="21"/>
        <end position="318"/>
    </location>
</feature>
<accession>A0ABY5P2W0</accession>
<keyword evidence="2" id="KW-0503">Monooxygenase</keyword>
<keyword evidence="5" id="KW-1185">Reference proteome</keyword>
<evidence type="ECO:0000256" key="1">
    <source>
        <dbReference type="ARBA" id="ARBA00023002"/>
    </source>
</evidence>
<gene>
    <name evidence="4" type="ORF">NRE15_08415</name>
</gene>
<organism evidence="4 5">
    <name type="scientific">Fundicoccus culcitae</name>
    <dbReference type="NCBI Taxonomy" id="2969821"/>
    <lineage>
        <taxon>Bacteria</taxon>
        <taxon>Bacillati</taxon>
        <taxon>Bacillota</taxon>
        <taxon>Bacilli</taxon>
        <taxon>Lactobacillales</taxon>
        <taxon>Aerococcaceae</taxon>
        <taxon>Fundicoccus</taxon>
    </lineage>
</organism>
<name>A0ABY5P2W0_9LACT</name>
<dbReference type="RefSeq" id="WP_313792445.1">
    <property type="nucleotide sequence ID" value="NZ_CP102453.1"/>
</dbReference>
<sequence length="359" mass="39549">MVRPNPHVLPQIDKQKGLEIGLYTLGDHIAHPLSGERISAKQRIKDLIEMAQLAEQAGLDLFQVGESHQENFISQAHLIILSAIAQATSKIKIASGATIISTSDPVRVFEDAATIDLISDGRMELIAGRASRIGLYELLGYDLQDYETLFEERFQLLLEINENAVVNWEGEFRAPLNDAEIIPRPDNPSQGLPIWRAVGGSHSSAYKAGTLGVPMYQAHLGGAADSFKQTIDIYRDAAENEGFDSSILPVATAGFLYVREDSKQAYQEYYPHINEGMKLTNGSGFPKGLFAQGQDARSIINVGDPDLVIEKLLYQHELFGMDRYVGQIDFGGVSMDNIKRTIDLLGTKVVPAVKKYTSK</sequence>
<evidence type="ECO:0000313" key="5">
    <source>
        <dbReference type="Proteomes" id="UP001315967"/>
    </source>
</evidence>
<dbReference type="Gene3D" id="3.20.20.30">
    <property type="entry name" value="Luciferase-like domain"/>
    <property type="match status" value="1"/>
</dbReference>
<dbReference type="InterPro" id="IPR050766">
    <property type="entry name" value="Bact_Lucif_Oxidored"/>
</dbReference>
<dbReference type="Proteomes" id="UP001315967">
    <property type="component" value="Chromosome"/>
</dbReference>
<dbReference type="InterPro" id="IPR036661">
    <property type="entry name" value="Luciferase-like_sf"/>
</dbReference>
<evidence type="ECO:0000313" key="4">
    <source>
        <dbReference type="EMBL" id="UUX32941.1"/>
    </source>
</evidence>
<dbReference type="EMBL" id="CP102453">
    <property type="protein sequence ID" value="UUX32941.1"/>
    <property type="molecule type" value="Genomic_DNA"/>
</dbReference>
<proteinExistence type="predicted"/>
<dbReference type="InterPro" id="IPR011251">
    <property type="entry name" value="Luciferase-like_dom"/>
</dbReference>
<evidence type="ECO:0000256" key="2">
    <source>
        <dbReference type="ARBA" id="ARBA00023033"/>
    </source>
</evidence>